<dbReference type="Gene3D" id="1.10.1470.10">
    <property type="entry name" value="YjbJ"/>
    <property type="match status" value="1"/>
</dbReference>
<organism evidence="4 5">
    <name type="scientific">Paeniroseomonas aquatica</name>
    <dbReference type="NCBI Taxonomy" id="373043"/>
    <lineage>
        <taxon>Bacteria</taxon>
        <taxon>Pseudomonadati</taxon>
        <taxon>Pseudomonadota</taxon>
        <taxon>Alphaproteobacteria</taxon>
        <taxon>Acetobacterales</taxon>
        <taxon>Acetobacteraceae</taxon>
        <taxon>Paeniroseomonas</taxon>
    </lineage>
</organism>
<name>A0ABT8A9D9_9PROT</name>
<dbReference type="Proteomes" id="UP001529369">
    <property type="component" value="Unassembled WGS sequence"/>
</dbReference>
<accession>A0ABT8A9D9</accession>
<keyword evidence="5" id="KW-1185">Reference proteome</keyword>
<feature type="region of interest" description="Disordered" evidence="2">
    <location>
        <begin position="62"/>
        <end position="83"/>
    </location>
</feature>
<dbReference type="PANTHER" id="PTHR34977:SF1">
    <property type="entry name" value="UPF0337 PROTEIN YJBJ"/>
    <property type="match status" value="1"/>
</dbReference>
<reference evidence="5" key="1">
    <citation type="journal article" date="2019" name="Int. J. Syst. Evol. Microbiol.">
        <title>The Global Catalogue of Microorganisms (GCM) 10K type strain sequencing project: providing services to taxonomists for standard genome sequencing and annotation.</title>
        <authorList>
            <consortium name="The Broad Institute Genomics Platform"/>
            <consortium name="The Broad Institute Genome Sequencing Center for Infectious Disease"/>
            <person name="Wu L."/>
            <person name="Ma J."/>
        </authorList>
    </citation>
    <scope>NUCLEOTIDE SEQUENCE [LARGE SCALE GENOMIC DNA]</scope>
    <source>
        <strain evidence="5">CECT 7131</strain>
    </source>
</reference>
<dbReference type="InterPro" id="IPR008462">
    <property type="entry name" value="CsbD"/>
</dbReference>
<dbReference type="InterPro" id="IPR050423">
    <property type="entry name" value="UPF0337_stress_rsp"/>
</dbReference>
<dbReference type="EMBL" id="JAUFPN010000173">
    <property type="protein sequence ID" value="MDN3566423.1"/>
    <property type="molecule type" value="Genomic_DNA"/>
</dbReference>
<evidence type="ECO:0000256" key="1">
    <source>
        <dbReference type="ARBA" id="ARBA00009129"/>
    </source>
</evidence>
<sequence>MNEDRIGGMADKAVGSVKSAVGDATGDAKLQAEGSAGKLAGTARNALGGAQDAVRDAAEAVSDKASDLGRKAGPALDEAGRKVSEYGREAREVVATGSENVSHLLRGYPLATVGLVAAVGFLLGRLTAPEPRPWYRRDWH</sequence>
<evidence type="ECO:0000259" key="3">
    <source>
        <dbReference type="Pfam" id="PF05532"/>
    </source>
</evidence>
<dbReference type="SUPFAM" id="SSF69047">
    <property type="entry name" value="Hypothetical protein YjbJ"/>
    <property type="match status" value="1"/>
</dbReference>
<dbReference type="InterPro" id="IPR036629">
    <property type="entry name" value="YjbJ_sf"/>
</dbReference>
<proteinExistence type="inferred from homology"/>
<dbReference type="Pfam" id="PF05532">
    <property type="entry name" value="CsbD"/>
    <property type="match status" value="1"/>
</dbReference>
<evidence type="ECO:0000256" key="2">
    <source>
        <dbReference type="SAM" id="MobiDB-lite"/>
    </source>
</evidence>
<evidence type="ECO:0000313" key="5">
    <source>
        <dbReference type="Proteomes" id="UP001529369"/>
    </source>
</evidence>
<comment type="caution">
    <text evidence="4">The sequence shown here is derived from an EMBL/GenBank/DDBJ whole genome shotgun (WGS) entry which is preliminary data.</text>
</comment>
<comment type="similarity">
    <text evidence="1">Belongs to the UPF0337 (CsbD) family.</text>
</comment>
<gene>
    <name evidence="4" type="ORF">QWZ14_18785</name>
</gene>
<evidence type="ECO:0000313" key="4">
    <source>
        <dbReference type="EMBL" id="MDN3566423.1"/>
    </source>
</evidence>
<feature type="domain" description="CsbD-like" evidence="3">
    <location>
        <begin position="4"/>
        <end position="56"/>
    </location>
</feature>
<dbReference type="RefSeq" id="WP_290318347.1">
    <property type="nucleotide sequence ID" value="NZ_JAUFPN010000173.1"/>
</dbReference>
<dbReference type="PANTHER" id="PTHR34977">
    <property type="entry name" value="UPF0337 PROTEIN YJBJ"/>
    <property type="match status" value="1"/>
</dbReference>
<protein>
    <submittedName>
        <fullName evidence="4">CsbD family protein</fullName>
    </submittedName>
</protein>